<evidence type="ECO:0000259" key="7">
    <source>
        <dbReference type="PROSITE" id="PS50885"/>
    </source>
</evidence>
<accession>A0A2W7MQS7</accession>
<evidence type="ECO:0000256" key="2">
    <source>
        <dbReference type="ARBA" id="ARBA00029447"/>
    </source>
</evidence>
<sequence length="394" mass="40864">MSGISIAFPILKGRDVAGIGVVGFAVSKAIEDIASALAAEVVLVEAGVETARTDGLSETWTPPTRYSETLASLTTRVDGNMNIATTVPVVTASGQKIATFHVLDDIAAAHDAMISSVRVIGAAAAFLAVAGVAAFAWWIRTQLVPLRQVSGKLKMMADGAPVNFDDVARRNDEIGIVKEAAATLARDLDAMSDAARKMAGGDLETDVTPRSVDDRLGIALRDMVLKLREVISKASASAASVATGAAGMNRTAEQLSAGSTQQASAVEEASASVEEMTANIRQNADNAAQTEKIAGQSADDARRSGETVGNALHAMKTIAERITIIQEIARQTDLLALNAAVEAARAGSHGKGFAVVASEVRKLAERSQQAAAEISQLSKETVEVSGEAGRMLDA</sequence>
<dbReference type="InterPro" id="IPR051310">
    <property type="entry name" value="MCP_chemotaxis"/>
</dbReference>
<feature type="domain" description="HAMP" evidence="7">
    <location>
        <begin position="182"/>
        <end position="232"/>
    </location>
</feature>
<dbReference type="PROSITE" id="PS50111">
    <property type="entry name" value="CHEMOTAXIS_TRANSDUC_2"/>
    <property type="match status" value="1"/>
</dbReference>
<dbReference type="SMART" id="SM00283">
    <property type="entry name" value="MA"/>
    <property type="match status" value="1"/>
</dbReference>
<organism evidence="8 9">
    <name type="scientific">Palleronia aestuarii</name>
    <dbReference type="NCBI Taxonomy" id="568105"/>
    <lineage>
        <taxon>Bacteria</taxon>
        <taxon>Pseudomonadati</taxon>
        <taxon>Pseudomonadota</taxon>
        <taxon>Alphaproteobacteria</taxon>
        <taxon>Rhodobacterales</taxon>
        <taxon>Roseobacteraceae</taxon>
        <taxon>Palleronia</taxon>
    </lineage>
</organism>
<proteinExistence type="inferred from homology"/>
<keyword evidence="5" id="KW-0472">Membrane</keyword>
<dbReference type="EMBL" id="QKZL01000065">
    <property type="protein sequence ID" value="PZX09801.1"/>
    <property type="molecule type" value="Genomic_DNA"/>
</dbReference>
<reference evidence="8 9" key="1">
    <citation type="submission" date="2018-06" db="EMBL/GenBank/DDBJ databases">
        <title>Genomic Encyclopedia of Archaeal and Bacterial Type Strains, Phase II (KMG-II): from individual species to whole genera.</title>
        <authorList>
            <person name="Goeker M."/>
        </authorList>
    </citation>
    <scope>NUCLEOTIDE SEQUENCE [LARGE SCALE GENOMIC DNA]</scope>
    <source>
        <strain evidence="8 9">DSM 22009</strain>
    </source>
</reference>
<evidence type="ECO:0000313" key="9">
    <source>
        <dbReference type="Proteomes" id="UP000248916"/>
    </source>
</evidence>
<dbReference type="GO" id="GO:0007165">
    <property type="term" value="P:signal transduction"/>
    <property type="evidence" value="ECO:0007669"/>
    <property type="project" value="UniProtKB-KW"/>
</dbReference>
<feature type="transmembrane region" description="Helical" evidence="5">
    <location>
        <begin position="119"/>
        <end position="139"/>
    </location>
</feature>
<keyword evidence="9" id="KW-1185">Reference proteome</keyword>
<dbReference type="PANTHER" id="PTHR43531:SF11">
    <property type="entry name" value="METHYL-ACCEPTING CHEMOTAXIS PROTEIN 3"/>
    <property type="match status" value="1"/>
</dbReference>
<dbReference type="InterPro" id="IPR003660">
    <property type="entry name" value="HAMP_dom"/>
</dbReference>
<dbReference type="GO" id="GO:0004888">
    <property type="term" value="F:transmembrane signaling receptor activity"/>
    <property type="evidence" value="ECO:0007669"/>
    <property type="project" value="TreeGrafter"/>
</dbReference>
<dbReference type="Gene3D" id="1.10.287.950">
    <property type="entry name" value="Methyl-accepting chemotaxis protein"/>
    <property type="match status" value="1"/>
</dbReference>
<dbReference type="AlphaFoldDB" id="A0A2W7MQS7"/>
<keyword evidence="3" id="KW-0807">Transducer</keyword>
<name>A0A2W7MQS7_9RHOB</name>
<evidence type="ECO:0000256" key="3">
    <source>
        <dbReference type="PROSITE-ProRule" id="PRU00284"/>
    </source>
</evidence>
<feature type="compositionally biased region" description="Low complexity" evidence="4">
    <location>
        <begin position="263"/>
        <end position="273"/>
    </location>
</feature>
<feature type="domain" description="Methyl-accepting transducer" evidence="6">
    <location>
        <begin position="237"/>
        <end position="394"/>
    </location>
</feature>
<keyword evidence="5" id="KW-0812">Transmembrane</keyword>
<protein>
    <submittedName>
        <fullName evidence="8">Methyl-accepting chemotaxis protein</fullName>
    </submittedName>
</protein>
<evidence type="ECO:0000256" key="5">
    <source>
        <dbReference type="SAM" id="Phobius"/>
    </source>
</evidence>
<evidence type="ECO:0000313" key="8">
    <source>
        <dbReference type="EMBL" id="PZX09801.1"/>
    </source>
</evidence>
<dbReference type="GO" id="GO:0005886">
    <property type="term" value="C:plasma membrane"/>
    <property type="evidence" value="ECO:0007669"/>
    <property type="project" value="TreeGrafter"/>
</dbReference>
<comment type="caution">
    <text evidence="8">The sequence shown here is derived from an EMBL/GenBank/DDBJ whole genome shotgun (WGS) entry which is preliminary data.</text>
</comment>
<dbReference type="GO" id="GO:0006935">
    <property type="term" value="P:chemotaxis"/>
    <property type="evidence" value="ECO:0007669"/>
    <property type="project" value="UniProtKB-KW"/>
</dbReference>
<keyword evidence="1" id="KW-0145">Chemotaxis</keyword>
<dbReference type="PANTHER" id="PTHR43531">
    <property type="entry name" value="PROTEIN ICFG"/>
    <property type="match status" value="1"/>
</dbReference>
<evidence type="ECO:0000256" key="1">
    <source>
        <dbReference type="ARBA" id="ARBA00022500"/>
    </source>
</evidence>
<dbReference type="Pfam" id="PF00672">
    <property type="entry name" value="HAMP"/>
    <property type="match status" value="1"/>
</dbReference>
<feature type="non-terminal residue" evidence="8">
    <location>
        <position position="394"/>
    </location>
</feature>
<feature type="region of interest" description="Disordered" evidence="4">
    <location>
        <begin position="252"/>
        <end position="273"/>
    </location>
</feature>
<keyword evidence="5" id="KW-1133">Transmembrane helix</keyword>
<comment type="similarity">
    <text evidence="2">Belongs to the methyl-accepting chemotaxis (MCP) protein family.</text>
</comment>
<evidence type="ECO:0000259" key="6">
    <source>
        <dbReference type="PROSITE" id="PS50111"/>
    </source>
</evidence>
<dbReference type="Pfam" id="PF00015">
    <property type="entry name" value="MCPsignal"/>
    <property type="match status" value="1"/>
</dbReference>
<evidence type="ECO:0000256" key="4">
    <source>
        <dbReference type="SAM" id="MobiDB-lite"/>
    </source>
</evidence>
<dbReference type="InterPro" id="IPR004089">
    <property type="entry name" value="MCPsignal_dom"/>
</dbReference>
<dbReference type="SUPFAM" id="SSF58104">
    <property type="entry name" value="Methyl-accepting chemotaxis protein (MCP) signaling domain"/>
    <property type="match status" value="1"/>
</dbReference>
<dbReference type="CDD" id="cd06225">
    <property type="entry name" value="HAMP"/>
    <property type="match status" value="1"/>
</dbReference>
<dbReference type="PROSITE" id="PS50885">
    <property type="entry name" value="HAMP"/>
    <property type="match status" value="1"/>
</dbReference>
<feature type="compositionally biased region" description="Polar residues" evidence="4">
    <location>
        <begin position="252"/>
        <end position="262"/>
    </location>
</feature>
<gene>
    <name evidence="8" type="ORF">LX81_04384</name>
</gene>
<dbReference type="Proteomes" id="UP000248916">
    <property type="component" value="Unassembled WGS sequence"/>
</dbReference>